<dbReference type="AlphaFoldDB" id="A0A368S7R0"/>
<protein>
    <submittedName>
        <fullName evidence="1">Uncharacterized protein</fullName>
    </submittedName>
</protein>
<organism evidence="1">
    <name type="scientific">Setaria italica</name>
    <name type="common">Foxtail millet</name>
    <name type="synonym">Panicum italicum</name>
    <dbReference type="NCBI Taxonomy" id="4555"/>
    <lineage>
        <taxon>Eukaryota</taxon>
        <taxon>Viridiplantae</taxon>
        <taxon>Streptophyta</taxon>
        <taxon>Embryophyta</taxon>
        <taxon>Tracheophyta</taxon>
        <taxon>Spermatophyta</taxon>
        <taxon>Magnoliopsida</taxon>
        <taxon>Liliopsida</taxon>
        <taxon>Poales</taxon>
        <taxon>Poaceae</taxon>
        <taxon>PACMAD clade</taxon>
        <taxon>Panicoideae</taxon>
        <taxon>Panicodae</taxon>
        <taxon>Paniceae</taxon>
        <taxon>Cenchrinae</taxon>
        <taxon>Setaria</taxon>
    </lineage>
</organism>
<reference evidence="1" key="2">
    <citation type="submission" date="2015-07" db="EMBL/GenBank/DDBJ databases">
        <authorList>
            <person name="Noorani M."/>
        </authorList>
    </citation>
    <scope>NUCLEOTIDE SEQUENCE</scope>
    <source>
        <strain evidence="1">Yugu1</strain>
    </source>
</reference>
<sequence length="79" mass="9118">MPWKAMHQANFQCCSLVMKKSKRIPPSLQTAGNKQENQACRRWEFEVSRNRNCSCLPLLSSVNLWPNTVVSERTCMITC</sequence>
<name>A0A368S7R0_SETIT</name>
<gene>
    <name evidence="1" type="ORF">SETIT_8G143200v2</name>
</gene>
<proteinExistence type="predicted"/>
<reference evidence="1" key="1">
    <citation type="journal article" date="2012" name="Nat. Biotechnol.">
        <title>Reference genome sequence of the model plant Setaria.</title>
        <authorList>
            <person name="Bennetzen J.L."/>
            <person name="Schmutz J."/>
            <person name="Wang H."/>
            <person name="Percifield R."/>
            <person name="Hawkins J."/>
            <person name="Pontaroli A.C."/>
            <person name="Estep M."/>
            <person name="Feng L."/>
            <person name="Vaughn J.N."/>
            <person name="Grimwood J."/>
            <person name="Jenkins J."/>
            <person name="Barry K."/>
            <person name="Lindquist E."/>
            <person name="Hellsten U."/>
            <person name="Deshpande S."/>
            <person name="Wang X."/>
            <person name="Wu X."/>
            <person name="Mitros T."/>
            <person name="Triplett J."/>
            <person name="Yang X."/>
            <person name="Ye C.Y."/>
            <person name="Mauro-Herrera M."/>
            <person name="Wang L."/>
            <person name="Li P."/>
            <person name="Sharma M."/>
            <person name="Sharma R."/>
            <person name="Ronald P.C."/>
            <person name="Panaud O."/>
            <person name="Kellogg E.A."/>
            <person name="Brutnell T.P."/>
            <person name="Doust A.N."/>
            <person name="Tuskan G.A."/>
            <person name="Rokhsar D."/>
            <person name="Devos K.M."/>
        </authorList>
    </citation>
    <scope>NUCLEOTIDE SEQUENCE [LARGE SCALE GENOMIC DNA]</scope>
    <source>
        <strain evidence="1">Yugu1</strain>
    </source>
</reference>
<dbReference type="EMBL" id="CM003535">
    <property type="protein sequence ID" value="RCV38447.1"/>
    <property type="molecule type" value="Genomic_DNA"/>
</dbReference>
<evidence type="ECO:0000313" key="1">
    <source>
        <dbReference type="EMBL" id="RCV38447.1"/>
    </source>
</evidence>
<accession>A0A368S7R0</accession>